<name>A0A074M9H8_ERYLO</name>
<dbReference type="InterPro" id="IPR004323">
    <property type="entry name" value="Ion_tolerance_CutA"/>
</dbReference>
<sequence length="108" mass="11840">MSGDPQAALVWCPFPDAKTARAIAGTLLEEKRIACANILPGVESVFTWNGEVSSETETAVLFKTTAGQLRALTKRLEELHPYETPAIMGWLVDATPPKTLEWLNQSLK</sequence>
<dbReference type="EMBL" id="JMIW01000005">
    <property type="protein sequence ID" value="KEO89425.1"/>
    <property type="molecule type" value="Genomic_DNA"/>
</dbReference>
<dbReference type="STRING" id="1044.EH31_12320"/>
<dbReference type="AlphaFoldDB" id="A0A074M9H8"/>
<proteinExistence type="inferred from homology"/>
<dbReference type="PANTHER" id="PTHR23419:SF8">
    <property type="entry name" value="FI09726P"/>
    <property type="match status" value="1"/>
</dbReference>
<dbReference type="Gene3D" id="3.30.70.120">
    <property type="match status" value="1"/>
</dbReference>
<dbReference type="RefSeq" id="WP_034960569.1">
    <property type="nucleotide sequence ID" value="NZ_JMIW01000005.1"/>
</dbReference>
<gene>
    <name evidence="2" type="ORF">EH31_12320</name>
</gene>
<dbReference type="OrthoDB" id="37622at2"/>
<dbReference type="InterPro" id="IPR011322">
    <property type="entry name" value="N-reg_PII-like_a/b"/>
</dbReference>
<evidence type="ECO:0000313" key="3">
    <source>
        <dbReference type="Proteomes" id="UP000027647"/>
    </source>
</evidence>
<organism evidence="2 3">
    <name type="scientific">Erythrobacter longus</name>
    <dbReference type="NCBI Taxonomy" id="1044"/>
    <lineage>
        <taxon>Bacteria</taxon>
        <taxon>Pseudomonadati</taxon>
        <taxon>Pseudomonadota</taxon>
        <taxon>Alphaproteobacteria</taxon>
        <taxon>Sphingomonadales</taxon>
        <taxon>Erythrobacteraceae</taxon>
        <taxon>Erythrobacter/Porphyrobacter group</taxon>
        <taxon>Erythrobacter</taxon>
    </lineage>
</organism>
<protein>
    <submittedName>
        <fullName evidence="2">Divalent cation transporter</fullName>
    </submittedName>
</protein>
<evidence type="ECO:0000313" key="2">
    <source>
        <dbReference type="EMBL" id="KEO89425.1"/>
    </source>
</evidence>
<dbReference type="InterPro" id="IPR015867">
    <property type="entry name" value="N-reg_PII/ATP_PRibTrfase_C"/>
</dbReference>
<evidence type="ECO:0000256" key="1">
    <source>
        <dbReference type="ARBA" id="ARBA00010169"/>
    </source>
</evidence>
<dbReference type="Proteomes" id="UP000027647">
    <property type="component" value="Unassembled WGS sequence"/>
</dbReference>
<dbReference type="GO" id="GO:0010038">
    <property type="term" value="P:response to metal ion"/>
    <property type="evidence" value="ECO:0007669"/>
    <property type="project" value="InterPro"/>
</dbReference>
<dbReference type="PANTHER" id="PTHR23419">
    <property type="entry name" value="DIVALENT CATION TOLERANCE CUTA-RELATED"/>
    <property type="match status" value="1"/>
</dbReference>
<accession>A0A074M9H8</accession>
<dbReference type="GO" id="GO:0005507">
    <property type="term" value="F:copper ion binding"/>
    <property type="evidence" value="ECO:0007669"/>
    <property type="project" value="TreeGrafter"/>
</dbReference>
<comment type="similarity">
    <text evidence="1">Belongs to the CutA family.</text>
</comment>
<keyword evidence="3" id="KW-1185">Reference proteome</keyword>
<dbReference type="SUPFAM" id="SSF54913">
    <property type="entry name" value="GlnB-like"/>
    <property type="match status" value="1"/>
</dbReference>
<reference evidence="2 3" key="1">
    <citation type="submission" date="2014-04" db="EMBL/GenBank/DDBJ databases">
        <title>A comprehensive comparison of genomes of Erythrobacter spp. strains.</title>
        <authorList>
            <person name="Zheng Q."/>
        </authorList>
    </citation>
    <scope>NUCLEOTIDE SEQUENCE [LARGE SCALE GENOMIC DNA]</scope>
    <source>
        <strain evidence="2 3">DSM 6997</strain>
    </source>
</reference>
<dbReference type="eggNOG" id="COG1324">
    <property type="taxonomic scope" value="Bacteria"/>
</dbReference>
<comment type="caution">
    <text evidence="2">The sequence shown here is derived from an EMBL/GenBank/DDBJ whole genome shotgun (WGS) entry which is preliminary data.</text>
</comment>
<dbReference type="Pfam" id="PF03091">
    <property type="entry name" value="CutA1"/>
    <property type="match status" value="1"/>
</dbReference>